<evidence type="ECO:0000313" key="3">
    <source>
        <dbReference type="EMBL" id="UOE40189.1"/>
    </source>
</evidence>
<protein>
    <submittedName>
        <fullName evidence="3">T9SS type A sorting domain-containing protein</fullName>
    </submittedName>
</protein>
<dbReference type="EMBL" id="CP094532">
    <property type="protein sequence ID" value="UOE40189.1"/>
    <property type="molecule type" value="Genomic_DNA"/>
</dbReference>
<gene>
    <name evidence="3" type="ORF">MTP09_09705</name>
</gene>
<evidence type="ECO:0000256" key="1">
    <source>
        <dbReference type="ARBA" id="ARBA00022729"/>
    </source>
</evidence>
<name>A0ABY4BLX2_9FLAO</name>
<proteinExistence type="predicted"/>
<reference evidence="3 4" key="1">
    <citation type="submission" date="2022-03" db="EMBL/GenBank/DDBJ databases">
        <title>Chryseobacterium sp. isolated from particulate matters in swine house.</title>
        <authorList>
            <person name="Won M."/>
            <person name="Kim S.-J."/>
            <person name="Kwon S.-W."/>
        </authorList>
    </citation>
    <scope>NUCLEOTIDE SEQUENCE [LARGE SCALE GENOMIC DNA]</scope>
    <source>
        <strain evidence="3 4">SC2-2</strain>
    </source>
</reference>
<accession>A0ABY4BLX2</accession>
<dbReference type="NCBIfam" id="TIGR04183">
    <property type="entry name" value="Por_Secre_tail"/>
    <property type="match status" value="1"/>
</dbReference>
<evidence type="ECO:0000313" key="4">
    <source>
        <dbReference type="Proteomes" id="UP000831460"/>
    </source>
</evidence>
<dbReference type="Pfam" id="PF18962">
    <property type="entry name" value="Por_Secre_tail"/>
    <property type="match status" value="1"/>
</dbReference>
<evidence type="ECO:0000259" key="2">
    <source>
        <dbReference type="Pfam" id="PF18962"/>
    </source>
</evidence>
<dbReference type="Proteomes" id="UP000831460">
    <property type="component" value="Chromosome"/>
</dbReference>
<keyword evidence="1" id="KW-0732">Signal</keyword>
<sequence>MKIISTHSQNPTPHPFSTVTNRFWLSVFTAFLLLVANSSMKAQTSVVVPDDNQGTSFIGPYANAGRTLQLLIDNTLLTSLNGKHIKSISFRLPASTATSWPTTDLTYNNYEVYLSDSVEPADRQLVFANNVVGTQTQVRTGPLVIPAGALTVGSNPNDFSFQINFDQTWLYEGTNLLIEIRHSGSGISSRTVHAAGTSAPGYGTLYSACWQSTASVLQGNFSYVQITAEESLGTSTVTIDSELQIFPNPVRDMIQIKSNLQIASYEIYNVNGQIITSNLMRLNNSKIDASQLPKGIYLLKLTDTKGNTQISKFIKN</sequence>
<dbReference type="InterPro" id="IPR026444">
    <property type="entry name" value="Secre_tail"/>
</dbReference>
<dbReference type="RefSeq" id="WP_243548215.1">
    <property type="nucleotide sequence ID" value="NZ_CP094532.1"/>
</dbReference>
<organism evidence="3 4">
    <name type="scientific">Chryseobacterium suipulveris</name>
    <dbReference type="NCBI Taxonomy" id="2929800"/>
    <lineage>
        <taxon>Bacteria</taxon>
        <taxon>Pseudomonadati</taxon>
        <taxon>Bacteroidota</taxon>
        <taxon>Flavobacteriia</taxon>
        <taxon>Flavobacteriales</taxon>
        <taxon>Weeksellaceae</taxon>
        <taxon>Chryseobacterium group</taxon>
        <taxon>Chryseobacterium</taxon>
    </lineage>
</organism>
<keyword evidence="4" id="KW-1185">Reference proteome</keyword>
<feature type="domain" description="Secretion system C-terminal sorting" evidence="2">
    <location>
        <begin position="245"/>
        <end position="314"/>
    </location>
</feature>